<comment type="subcellular location">
    <subcellularLocation>
        <location evidence="2 15">Cytoplasm</location>
    </subcellularLocation>
</comment>
<dbReference type="Pfam" id="PF13673">
    <property type="entry name" value="Acetyltransf_10"/>
    <property type="match status" value="1"/>
</dbReference>
<evidence type="ECO:0000256" key="11">
    <source>
        <dbReference type="ARBA" id="ARBA00022694"/>
    </source>
</evidence>
<evidence type="ECO:0000256" key="9">
    <source>
        <dbReference type="ARBA" id="ARBA00022679"/>
    </source>
</evidence>
<dbReference type="PROSITE" id="PS51186">
    <property type="entry name" value="GNAT"/>
    <property type="match status" value="1"/>
</dbReference>
<reference evidence="17 18" key="1">
    <citation type="journal article" date="2019" name="Int. J. Syst. Evol. Microbiol.">
        <title>The Global Catalogue of Microorganisms (GCM) 10K type strain sequencing project: providing services to taxonomists for standard genome sequencing and annotation.</title>
        <authorList>
            <consortium name="The Broad Institute Genomics Platform"/>
            <consortium name="The Broad Institute Genome Sequencing Center for Infectious Disease"/>
            <person name="Wu L."/>
            <person name="Ma J."/>
        </authorList>
    </citation>
    <scope>NUCLEOTIDE SEQUENCE [LARGE SCALE GENOMIC DNA]</scope>
    <source>
        <strain evidence="17 18">JCM 14969</strain>
    </source>
</reference>
<dbReference type="InterPro" id="IPR029026">
    <property type="entry name" value="tRNA_m1G_MTases_N"/>
</dbReference>
<dbReference type="NCBIfam" id="TIGR00088">
    <property type="entry name" value="trmD"/>
    <property type="match status" value="1"/>
</dbReference>
<dbReference type="Gene3D" id="3.40.630.30">
    <property type="match status" value="1"/>
</dbReference>
<keyword evidence="11 15" id="KW-0819">tRNA processing</keyword>
<evidence type="ECO:0000256" key="14">
    <source>
        <dbReference type="ARBA" id="ARBA00047783"/>
    </source>
</evidence>
<dbReference type="Pfam" id="PF01746">
    <property type="entry name" value="tRNA_m1G_MT"/>
    <property type="match status" value="1"/>
</dbReference>
<accession>A0ABN2DDS9</accession>
<evidence type="ECO:0000256" key="4">
    <source>
        <dbReference type="ARBA" id="ARBA00011738"/>
    </source>
</evidence>
<evidence type="ECO:0000313" key="18">
    <source>
        <dbReference type="Proteomes" id="UP001500393"/>
    </source>
</evidence>
<evidence type="ECO:0000256" key="1">
    <source>
        <dbReference type="ARBA" id="ARBA00002634"/>
    </source>
</evidence>
<name>A0ABN2DDS9_9ACTN</name>
<comment type="catalytic activity">
    <reaction evidence="14 15">
        <text>guanosine(37) in tRNA + S-adenosyl-L-methionine = N(1)-methylguanosine(37) in tRNA + S-adenosyl-L-homocysteine + H(+)</text>
        <dbReference type="Rhea" id="RHEA:36899"/>
        <dbReference type="Rhea" id="RHEA-COMP:10145"/>
        <dbReference type="Rhea" id="RHEA-COMP:10147"/>
        <dbReference type="ChEBI" id="CHEBI:15378"/>
        <dbReference type="ChEBI" id="CHEBI:57856"/>
        <dbReference type="ChEBI" id="CHEBI:59789"/>
        <dbReference type="ChEBI" id="CHEBI:73542"/>
        <dbReference type="ChEBI" id="CHEBI:74269"/>
        <dbReference type="EC" id="2.1.1.228"/>
    </reaction>
</comment>
<evidence type="ECO:0000256" key="10">
    <source>
        <dbReference type="ARBA" id="ARBA00022691"/>
    </source>
</evidence>
<keyword evidence="9 15" id="KW-0808">Transferase</keyword>
<evidence type="ECO:0000256" key="8">
    <source>
        <dbReference type="ARBA" id="ARBA00022603"/>
    </source>
</evidence>
<comment type="similarity">
    <text evidence="3 15">Belongs to the RNA methyltransferase TrmD family.</text>
</comment>
<organism evidence="17 18">
    <name type="scientific">Kribbella sancticallisti</name>
    <dbReference type="NCBI Taxonomy" id="460087"/>
    <lineage>
        <taxon>Bacteria</taxon>
        <taxon>Bacillati</taxon>
        <taxon>Actinomycetota</taxon>
        <taxon>Actinomycetes</taxon>
        <taxon>Propionibacteriales</taxon>
        <taxon>Kribbellaceae</taxon>
        <taxon>Kribbella</taxon>
    </lineage>
</organism>
<evidence type="ECO:0000256" key="12">
    <source>
        <dbReference type="ARBA" id="ARBA00029736"/>
    </source>
</evidence>
<dbReference type="NCBIfam" id="NF000648">
    <property type="entry name" value="PRK00026.1"/>
    <property type="match status" value="1"/>
</dbReference>
<evidence type="ECO:0000256" key="2">
    <source>
        <dbReference type="ARBA" id="ARBA00004496"/>
    </source>
</evidence>
<feature type="binding site" evidence="15">
    <location>
        <begin position="137"/>
        <end position="142"/>
    </location>
    <ligand>
        <name>S-adenosyl-L-methionine</name>
        <dbReference type="ChEBI" id="CHEBI:59789"/>
    </ligand>
</feature>
<comment type="caution">
    <text evidence="17">The sequence shown here is derived from an EMBL/GenBank/DDBJ whole genome shotgun (WGS) entry which is preliminary data.</text>
</comment>
<dbReference type="CDD" id="cd04301">
    <property type="entry name" value="NAT_SF"/>
    <property type="match status" value="1"/>
</dbReference>
<comment type="function">
    <text evidence="1 15">Specifically methylates guanosine-37 in various tRNAs.</text>
</comment>
<dbReference type="Gene3D" id="3.40.1280.10">
    <property type="match status" value="1"/>
</dbReference>
<dbReference type="SUPFAM" id="SSF55729">
    <property type="entry name" value="Acyl-CoA N-acyltransferases (Nat)"/>
    <property type="match status" value="1"/>
</dbReference>
<dbReference type="PANTHER" id="PTHR46417">
    <property type="entry name" value="TRNA (GUANINE-N(1)-)-METHYLTRANSFERASE"/>
    <property type="match status" value="1"/>
</dbReference>
<gene>
    <name evidence="15" type="primary">trmD</name>
    <name evidence="17" type="ORF">GCM10009789_31260</name>
</gene>
<dbReference type="InterPro" id="IPR016009">
    <property type="entry name" value="tRNA_MeTrfase_TRMD/TRM10"/>
</dbReference>
<evidence type="ECO:0000256" key="7">
    <source>
        <dbReference type="ARBA" id="ARBA00022490"/>
    </source>
</evidence>
<comment type="subunit">
    <text evidence="4 15">Homodimer.</text>
</comment>
<dbReference type="EC" id="2.1.1.228" evidence="5 15"/>
<dbReference type="InterPro" id="IPR016181">
    <property type="entry name" value="Acyl_CoA_acyltransferase"/>
</dbReference>
<dbReference type="HAMAP" id="MF_00605">
    <property type="entry name" value="TrmD"/>
    <property type="match status" value="1"/>
</dbReference>
<evidence type="ECO:0000256" key="6">
    <source>
        <dbReference type="ARBA" id="ARBA00014679"/>
    </source>
</evidence>
<keyword evidence="7 15" id="KW-0963">Cytoplasm</keyword>
<protein>
    <recommendedName>
        <fullName evidence="6 15">tRNA (guanine-N(1)-)-methyltransferase</fullName>
        <ecNumber evidence="5 15">2.1.1.228</ecNumber>
    </recommendedName>
    <alternativeName>
        <fullName evidence="12 15">M1G-methyltransferase</fullName>
    </alternativeName>
    <alternativeName>
        <fullName evidence="13 15">tRNA [GM37] methyltransferase</fullName>
    </alternativeName>
</protein>
<dbReference type="SUPFAM" id="SSF75217">
    <property type="entry name" value="alpha/beta knot"/>
    <property type="match status" value="1"/>
</dbReference>
<proteinExistence type="inferred from homology"/>
<dbReference type="CDD" id="cd18080">
    <property type="entry name" value="TrmD-like"/>
    <property type="match status" value="1"/>
</dbReference>
<evidence type="ECO:0000313" key="17">
    <source>
        <dbReference type="EMBL" id="GAA1575586.1"/>
    </source>
</evidence>
<dbReference type="InterPro" id="IPR000182">
    <property type="entry name" value="GNAT_dom"/>
</dbReference>
<dbReference type="EMBL" id="BAAAOS010000019">
    <property type="protein sequence ID" value="GAA1575586.1"/>
    <property type="molecule type" value="Genomic_DNA"/>
</dbReference>
<dbReference type="PANTHER" id="PTHR46417:SF1">
    <property type="entry name" value="TRNA (GUANINE-N(1)-)-METHYLTRANSFERASE"/>
    <property type="match status" value="1"/>
</dbReference>
<evidence type="ECO:0000259" key="16">
    <source>
        <dbReference type="PROSITE" id="PS51186"/>
    </source>
</evidence>
<evidence type="ECO:0000256" key="15">
    <source>
        <dbReference type="HAMAP-Rule" id="MF_00605"/>
    </source>
</evidence>
<evidence type="ECO:0000256" key="3">
    <source>
        <dbReference type="ARBA" id="ARBA00007630"/>
    </source>
</evidence>
<dbReference type="InterPro" id="IPR002649">
    <property type="entry name" value="tRNA_m1G_MeTrfase_TrmD"/>
</dbReference>
<dbReference type="InterPro" id="IPR023148">
    <property type="entry name" value="tRNA_m1G_MeTrfase_C_sf"/>
</dbReference>
<keyword evidence="8 15" id="KW-0489">Methyltransferase</keyword>
<sequence>MRLDVFSIFPDYLAALDLSLVGKASKSGLLDVRVHDLRDWTHDRHRTVDDTPYGGGAGMVMKPDPWGEAFDEVLPADGPSQPRLIVPSPAGRPFSQELAYELAAEPWLAFACGRYEGIDARVAEHAAERMRVDEVSIGDYVLNGGEVAVLVMVEAIARLLPGVIGNPESLAEESHSGGGLLEYPVYTKPPSWRGHDVPEILLSGNHKLISQWHHDESVRRTAERRPDLLAAWGSSIPDQDDPAPHVRVLPATEADAGELLTLQRAAFLTEAQAYDDLSIPPLQESLEECAARVARGQVWKALAGTRIVGSVQLDISAGVGRIGRLMVAPDWQGKGIATKLLRVAEQTAPAEVTAYELSTGAQSERSLQLYRNAGYREIKRERQTDKVELVLLAKRRKRR</sequence>
<feature type="binding site" evidence="15">
    <location>
        <position position="113"/>
    </location>
    <ligand>
        <name>S-adenosyl-L-methionine</name>
        <dbReference type="ChEBI" id="CHEBI:59789"/>
    </ligand>
</feature>
<keyword evidence="10 15" id="KW-0949">S-adenosyl-L-methionine</keyword>
<evidence type="ECO:0000256" key="5">
    <source>
        <dbReference type="ARBA" id="ARBA00012807"/>
    </source>
</evidence>
<evidence type="ECO:0000256" key="13">
    <source>
        <dbReference type="ARBA" id="ARBA00033392"/>
    </source>
</evidence>
<feature type="domain" description="N-acetyltransferase" evidence="16">
    <location>
        <begin position="246"/>
        <end position="397"/>
    </location>
</feature>
<keyword evidence="18" id="KW-1185">Reference proteome</keyword>
<dbReference type="Proteomes" id="UP001500393">
    <property type="component" value="Unassembled WGS sequence"/>
</dbReference>
<dbReference type="Gene3D" id="1.10.1270.20">
    <property type="entry name" value="tRNA(m1g37)methyltransferase, domain 2"/>
    <property type="match status" value="1"/>
</dbReference>
<dbReference type="InterPro" id="IPR029028">
    <property type="entry name" value="Alpha/beta_knot_MTases"/>
</dbReference>